<dbReference type="Gene3D" id="3.40.50.2000">
    <property type="entry name" value="Glycogen Phosphorylase B"/>
    <property type="match status" value="2"/>
</dbReference>
<keyword evidence="1 3" id="KW-0808">Transferase</keyword>
<dbReference type="STRING" id="1121305.CLCOL_01110"/>
<dbReference type="RefSeq" id="WP_061857063.1">
    <property type="nucleotide sequence ID" value="NZ_LTBB01000001.1"/>
</dbReference>
<comment type="caution">
    <text evidence="3">The sequence shown here is derived from an EMBL/GenBank/DDBJ whole genome shotgun (WGS) entry which is preliminary data.</text>
</comment>
<name>A0A151ARH0_9CLOT</name>
<gene>
    <name evidence="3" type="primary">pglJ</name>
    <name evidence="3" type="ORF">CLCOL_01110</name>
</gene>
<dbReference type="GO" id="GO:0009103">
    <property type="term" value="P:lipopolysaccharide biosynthetic process"/>
    <property type="evidence" value="ECO:0007669"/>
    <property type="project" value="TreeGrafter"/>
</dbReference>
<sequence>MKVLLCIRQDYYRNYSGDSSQVLNTAKYLKRLGAEVRINNGNIFDYSGYDIVHLFNINKVWDVYNYFRMAQKYKNKIVVSPIYYNLTKYFKYKNNIEKLKLWERSNVYRREILKGSNVIITNSYIESESIKKDFNINKMCEVIYNGVEIEDENVPLYGIRERYNLNSYVLCVGKIHPKKNQLTLAKVCSNLGIQLVLIGRIKDEEYYKECIKYKNVLYLGFIDSYNIYNAYRFAKLHALPSYVETPGFSSLEAAASGCNIVSTMEGSAKEYFKDMALYCDPYDEESIYNAVEEGFRKPKNKELKKFVKENYSWEEYANRLYECYKKIIYNP</sequence>
<keyword evidence="4" id="KW-1185">Reference proteome</keyword>
<keyword evidence="3" id="KW-0328">Glycosyltransferase</keyword>
<dbReference type="GO" id="GO:0016757">
    <property type="term" value="F:glycosyltransferase activity"/>
    <property type="evidence" value="ECO:0007669"/>
    <property type="project" value="UniProtKB-KW"/>
</dbReference>
<feature type="domain" description="Glycosyl transferase family 1" evidence="2">
    <location>
        <begin position="167"/>
        <end position="311"/>
    </location>
</feature>
<dbReference type="PANTHER" id="PTHR46401:SF2">
    <property type="entry name" value="GLYCOSYLTRANSFERASE WBBK-RELATED"/>
    <property type="match status" value="1"/>
</dbReference>
<reference evidence="3 4" key="1">
    <citation type="submission" date="2016-02" db="EMBL/GenBank/DDBJ databases">
        <title>Genome sequence of Clostridium colicanis DSM 13634.</title>
        <authorList>
            <person name="Poehlein A."/>
            <person name="Daniel R."/>
        </authorList>
    </citation>
    <scope>NUCLEOTIDE SEQUENCE [LARGE SCALE GENOMIC DNA]</scope>
    <source>
        <strain evidence="3 4">DSM 13634</strain>
    </source>
</reference>
<dbReference type="Pfam" id="PF00534">
    <property type="entry name" value="Glycos_transf_1"/>
    <property type="match status" value="1"/>
</dbReference>
<organism evidence="3 4">
    <name type="scientific">Clostridium colicanis DSM 13634</name>
    <dbReference type="NCBI Taxonomy" id="1121305"/>
    <lineage>
        <taxon>Bacteria</taxon>
        <taxon>Bacillati</taxon>
        <taxon>Bacillota</taxon>
        <taxon>Clostridia</taxon>
        <taxon>Eubacteriales</taxon>
        <taxon>Clostridiaceae</taxon>
        <taxon>Clostridium</taxon>
    </lineage>
</organism>
<evidence type="ECO:0000313" key="3">
    <source>
        <dbReference type="EMBL" id="KYH30173.1"/>
    </source>
</evidence>
<dbReference type="Proteomes" id="UP000075374">
    <property type="component" value="Unassembled WGS sequence"/>
</dbReference>
<dbReference type="EMBL" id="LTBB01000001">
    <property type="protein sequence ID" value="KYH30173.1"/>
    <property type="molecule type" value="Genomic_DNA"/>
</dbReference>
<evidence type="ECO:0000256" key="1">
    <source>
        <dbReference type="ARBA" id="ARBA00022679"/>
    </source>
</evidence>
<dbReference type="CDD" id="cd03801">
    <property type="entry name" value="GT4_PimA-like"/>
    <property type="match status" value="1"/>
</dbReference>
<dbReference type="SUPFAM" id="SSF53756">
    <property type="entry name" value="UDP-Glycosyltransferase/glycogen phosphorylase"/>
    <property type="match status" value="1"/>
</dbReference>
<accession>A0A151ARH0</accession>
<dbReference type="PANTHER" id="PTHR46401">
    <property type="entry name" value="GLYCOSYLTRANSFERASE WBBK-RELATED"/>
    <property type="match status" value="1"/>
</dbReference>
<dbReference type="AlphaFoldDB" id="A0A151ARH0"/>
<protein>
    <submittedName>
        <fullName evidence="3">N-acetylgalactosamine-N, N'-diacetylbacillosaminyl-diphospho-undecaprenol 4-alpha-N-acetylgalactosaminyltransferase</fullName>
        <ecNumber evidence="3">2.4.1.291</ecNumber>
    </submittedName>
</protein>
<proteinExistence type="predicted"/>
<dbReference type="InterPro" id="IPR001296">
    <property type="entry name" value="Glyco_trans_1"/>
</dbReference>
<evidence type="ECO:0000313" key="4">
    <source>
        <dbReference type="Proteomes" id="UP000075374"/>
    </source>
</evidence>
<dbReference type="PATRIC" id="fig|1121305.3.peg.113"/>
<evidence type="ECO:0000259" key="2">
    <source>
        <dbReference type="Pfam" id="PF00534"/>
    </source>
</evidence>
<dbReference type="EC" id="2.4.1.291" evidence="3"/>